<keyword evidence="4" id="KW-1185">Reference proteome</keyword>
<feature type="transmembrane region" description="Helical" evidence="2">
    <location>
        <begin position="68"/>
        <end position="89"/>
    </location>
</feature>
<keyword evidence="2" id="KW-1133">Transmembrane helix</keyword>
<feature type="region of interest" description="Disordered" evidence="1">
    <location>
        <begin position="1"/>
        <end position="55"/>
    </location>
</feature>
<keyword evidence="2" id="KW-0812">Transmembrane</keyword>
<protein>
    <submittedName>
        <fullName evidence="3">Uncharacterized protein</fullName>
    </submittedName>
</protein>
<organism evidence="3 4">
    <name type="scientific">Pycnococcus provasolii</name>
    <dbReference type="NCBI Taxonomy" id="41880"/>
    <lineage>
        <taxon>Eukaryota</taxon>
        <taxon>Viridiplantae</taxon>
        <taxon>Chlorophyta</taxon>
        <taxon>Pseudoscourfieldiophyceae</taxon>
        <taxon>Pseudoscourfieldiales</taxon>
        <taxon>Pycnococcaceae</taxon>
        <taxon>Pycnococcus</taxon>
    </lineage>
</organism>
<evidence type="ECO:0000313" key="3">
    <source>
        <dbReference type="EMBL" id="GHP11482.1"/>
    </source>
</evidence>
<reference evidence="3" key="1">
    <citation type="submission" date="2020-10" db="EMBL/GenBank/DDBJ databases">
        <title>Unveiling of a novel bifunctional photoreceptor, Dualchrome1, isolated from a cosmopolitan green alga.</title>
        <authorList>
            <person name="Suzuki S."/>
            <person name="Kawachi M."/>
        </authorList>
    </citation>
    <scope>NUCLEOTIDE SEQUENCE</scope>
    <source>
        <strain evidence="3">NIES 2893</strain>
    </source>
</reference>
<keyword evidence="2" id="KW-0472">Membrane</keyword>
<dbReference type="EMBL" id="BNJQ01000035">
    <property type="protein sequence ID" value="GHP11482.1"/>
    <property type="molecule type" value="Genomic_DNA"/>
</dbReference>
<proteinExistence type="predicted"/>
<dbReference type="AlphaFoldDB" id="A0A830HWD4"/>
<feature type="transmembrane region" description="Helical" evidence="2">
    <location>
        <begin position="221"/>
        <end position="244"/>
    </location>
</feature>
<feature type="compositionally biased region" description="Low complexity" evidence="1">
    <location>
        <begin position="44"/>
        <end position="55"/>
    </location>
</feature>
<accession>A0A830HWD4</accession>
<evidence type="ECO:0000313" key="4">
    <source>
        <dbReference type="Proteomes" id="UP000660262"/>
    </source>
</evidence>
<comment type="caution">
    <text evidence="3">The sequence shown here is derived from an EMBL/GenBank/DDBJ whole genome shotgun (WGS) entry which is preliminary data.</text>
</comment>
<sequence length="297" mass="33416">MTSRMTSPITSTTQTTLRNNNKLQQKTHVTATLTPAKSPPPRDPTTTTATTTPALSPATRLRLSVSQLILCTLSGTLSGIACYQLWLAFPSSSDSSSTPFHHRLTMVPTHPNAQNLYWFRLACWMYVTHQTIDTFVNGLIPGSAKSMLWAQAHHLMSGGVVLYTVVYLLNMAPTSPLQRFYMRYCVAPIFIAKLPMVPRMLLRILPRGGLFHDLLTPLHNFLLVVRFWLFGPVLISLGSFELYVLQKYEYASVGGWPFVACMVPVPITYLSTWLMQWYFQKEEIDKAIGLVKEKKGS</sequence>
<evidence type="ECO:0000256" key="1">
    <source>
        <dbReference type="SAM" id="MobiDB-lite"/>
    </source>
</evidence>
<feature type="transmembrane region" description="Helical" evidence="2">
    <location>
        <begin position="181"/>
        <end position="201"/>
    </location>
</feature>
<feature type="transmembrane region" description="Helical" evidence="2">
    <location>
        <begin position="148"/>
        <end position="169"/>
    </location>
</feature>
<feature type="transmembrane region" description="Helical" evidence="2">
    <location>
        <begin position="256"/>
        <end position="279"/>
    </location>
</feature>
<dbReference type="Proteomes" id="UP000660262">
    <property type="component" value="Unassembled WGS sequence"/>
</dbReference>
<feature type="compositionally biased region" description="Polar residues" evidence="1">
    <location>
        <begin position="17"/>
        <end position="35"/>
    </location>
</feature>
<name>A0A830HWD4_9CHLO</name>
<evidence type="ECO:0000256" key="2">
    <source>
        <dbReference type="SAM" id="Phobius"/>
    </source>
</evidence>
<feature type="compositionally biased region" description="Low complexity" evidence="1">
    <location>
        <begin position="1"/>
        <end position="16"/>
    </location>
</feature>
<gene>
    <name evidence="3" type="ORF">PPROV_001021000</name>
</gene>